<evidence type="ECO:0000256" key="1">
    <source>
        <dbReference type="SAM" id="Phobius"/>
    </source>
</evidence>
<evidence type="ECO:0000313" key="2">
    <source>
        <dbReference type="EMBL" id="QQR36898.1"/>
    </source>
</evidence>
<sequence length="114" mass="12581">MYDAIKTLLSETLDITKDALHVHIGLAIFVGVALVFRRSLASWLPWLALLAFELANEAMDILYWNGNGIGVDLGDSPKDVVNTMFWPTIMFLAARWMRRRSEAAATASSPAAAE</sequence>
<accession>A0ABX7BZE5</accession>
<keyword evidence="1" id="KW-1133">Transmembrane helix</keyword>
<dbReference type="EMBL" id="CP068047">
    <property type="protein sequence ID" value="QQR36898.1"/>
    <property type="molecule type" value="Genomic_DNA"/>
</dbReference>
<reference evidence="2 3" key="1">
    <citation type="submission" date="2021-01" db="EMBL/GenBank/DDBJ databases">
        <title>Genome seq and assembly of Devosia sp. G19.</title>
        <authorList>
            <person name="Chhetri G."/>
        </authorList>
    </citation>
    <scope>NUCLEOTIDE SEQUENCE [LARGE SCALE GENOMIC DNA]</scope>
    <source>
        <strain evidence="2 3">G19</strain>
    </source>
</reference>
<evidence type="ECO:0008006" key="4">
    <source>
        <dbReference type="Google" id="ProtNLM"/>
    </source>
</evidence>
<feature type="transmembrane region" description="Helical" evidence="1">
    <location>
        <begin position="80"/>
        <end position="97"/>
    </location>
</feature>
<keyword evidence="3" id="KW-1185">Reference proteome</keyword>
<name>A0ABX7BZE5_9HYPH</name>
<organism evidence="2 3">
    <name type="scientific">Devosia oryziradicis</name>
    <dbReference type="NCBI Taxonomy" id="2801335"/>
    <lineage>
        <taxon>Bacteria</taxon>
        <taxon>Pseudomonadati</taxon>
        <taxon>Pseudomonadota</taxon>
        <taxon>Alphaproteobacteria</taxon>
        <taxon>Hyphomicrobiales</taxon>
        <taxon>Devosiaceae</taxon>
        <taxon>Devosia</taxon>
    </lineage>
</organism>
<protein>
    <recommendedName>
        <fullName evidence="4">VanZ-like domain-containing protein</fullName>
    </recommendedName>
</protein>
<gene>
    <name evidence="2" type="ORF">JI749_04505</name>
</gene>
<proteinExistence type="predicted"/>
<feature type="transmembrane region" description="Helical" evidence="1">
    <location>
        <begin position="20"/>
        <end position="36"/>
    </location>
</feature>
<evidence type="ECO:0000313" key="3">
    <source>
        <dbReference type="Proteomes" id="UP000595460"/>
    </source>
</evidence>
<dbReference type="Proteomes" id="UP000595460">
    <property type="component" value="Chromosome"/>
</dbReference>
<keyword evidence="1" id="KW-0472">Membrane</keyword>
<dbReference type="RefSeq" id="WP_201659768.1">
    <property type="nucleotide sequence ID" value="NZ_CP068047.1"/>
</dbReference>
<keyword evidence="1" id="KW-0812">Transmembrane</keyword>